<evidence type="ECO:0000313" key="1">
    <source>
        <dbReference type="EMBL" id="XHV15905.1"/>
    </source>
</evidence>
<organism evidence="1">
    <name type="scientific">Halomonas phage vB_HboP_4908</name>
    <dbReference type="NCBI Taxonomy" id="3350578"/>
    <lineage>
        <taxon>Viruses</taxon>
    </lineage>
</organism>
<dbReference type="EMBL" id="PQ368759">
    <property type="protein sequence ID" value="XHV15905.1"/>
    <property type="molecule type" value="Genomic_DNA"/>
</dbReference>
<protein>
    <submittedName>
        <fullName evidence="1">Uncharacterized protein</fullName>
    </submittedName>
</protein>
<sequence>MDNFSSVTRLKLIVERFNKIPIQSPTGQAFSEIFNFDNSDALAAYEYSIDYFSLVEKVVDILAEASDSYPFLNKNVEEIARLKKNALLFNSGQQWQHCKKHSGSSARLALETAEGFYSMYVENVEQRIEDEYISNFKVEVDKLYESVQKSDMPRELKLKIYDCLIDIKKSLVKYSISGMDGVEKSMATLFGCVGLNREIVNEDAQPEVFNEVKSFFNKFKSLAEMANTLSQLPGNVQSALTLLTEVSDNFKQ</sequence>
<accession>A0AB74UQ96</accession>
<proteinExistence type="predicted"/>
<reference evidence="1" key="1">
    <citation type="submission" date="2024-10" db="EMBL/GenBank/DDBJ databases">
        <title>Newly identified hadal zoon P2-like virus reveal genomic diversity and biogeographic distributions.</title>
        <authorList>
            <person name="Liu Y."/>
        </authorList>
    </citation>
    <scope>NUCLEOTIDE SEQUENCE</scope>
</reference>
<name>A0AB74UQ96_9VIRU</name>